<dbReference type="AlphaFoldDB" id="A0A5C6DYE6"/>
<keyword evidence="3" id="KW-1185">Reference proteome</keyword>
<dbReference type="OrthoDB" id="8212403at2"/>
<comment type="caution">
    <text evidence="2">The sequence shown here is derived from an EMBL/GenBank/DDBJ whole genome shotgun (WGS) entry which is preliminary data.</text>
</comment>
<evidence type="ECO:0000256" key="1">
    <source>
        <dbReference type="SAM" id="SignalP"/>
    </source>
</evidence>
<dbReference type="Pfam" id="PF07585">
    <property type="entry name" value="BBP7"/>
    <property type="match status" value="1"/>
</dbReference>
<dbReference type="EMBL" id="SJPY01000004">
    <property type="protein sequence ID" value="TWU41244.1"/>
    <property type="molecule type" value="Genomic_DNA"/>
</dbReference>
<keyword evidence="1" id="KW-0732">Signal</keyword>
<organism evidence="2 3">
    <name type="scientific">Novipirellula aureliae</name>
    <dbReference type="NCBI Taxonomy" id="2527966"/>
    <lineage>
        <taxon>Bacteria</taxon>
        <taxon>Pseudomonadati</taxon>
        <taxon>Planctomycetota</taxon>
        <taxon>Planctomycetia</taxon>
        <taxon>Pirellulales</taxon>
        <taxon>Pirellulaceae</taxon>
        <taxon>Novipirellula</taxon>
    </lineage>
</organism>
<proteinExistence type="predicted"/>
<dbReference type="Proteomes" id="UP000315471">
    <property type="component" value="Unassembled WGS sequence"/>
</dbReference>
<gene>
    <name evidence="2" type="ORF">Q31b_26830</name>
</gene>
<protein>
    <submittedName>
        <fullName evidence="2">Uncharacterized protein</fullName>
    </submittedName>
</protein>
<evidence type="ECO:0000313" key="3">
    <source>
        <dbReference type="Proteomes" id="UP000315471"/>
    </source>
</evidence>
<dbReference type="InterPro" id="IPR011446">
    <property type="entry name" value="BBP7"/>
</dbReference>
<name>A0A5C6DYE6_9BACT</name>
<dbReference type="RefSeq" id="WP_146600091.1">
    <property type="nucleotide sequence ID" value="NZ_SJPY01000004.1"/>
</dbReference>
<feature type="signal peptide" evidence="1">
    <location>
        <begin position="1"/>
        <end position="23"/>
    </location>
</feature>
<sequence length="484" mass="51861" precursor="true">MKMNMRGITLAAVLLSASNVSFAQQGVTSVGDLPGYDEDAYFADEATYQEQVAPVAHAQGDQAENDYGYDDQPAAAENFAPVTPEALQPVAFLDGQMLRKTMNMVSPNRSSYQPHGSHCDGGCDGGCDSCGGGSLGIGKIFGCGSNTWATTEFLMWFAPDRNMPALVTTNAPGVLPTLTTPTTVFGDDIEGDMSVGFRGDYGKYITKNVGVGGRFWIMDENSDSYANSGDGTSETIGRPFFDTNTSAENSLLIAADNASGANFTGSVQAESDLNLFGAEAYARINLGSCSTHKLELIGGYTHLSIDDELRMTSRSLNRDTGDETRFNDLFETENRFDGGQLGFELSATRGRWIVRSLTKVHLGNMNQRVNIAGSSQFGPVGTNPPVLPGGALALDNQGVYERDVFAFVPEANFKLGYQFRENIAFTVGYSFLYFDNVALTGDYVNPTFDGTTNSTGGPFGSPAFQFNDSSLWVQGIDLGLVISL</sequence>
<reference evidence="2 3" key="1">
    <citation type="submission" date="2019-02" db="EMBL/GenBank/DDBJ databases">
        <title>Deep-cultivation of Planctomycetes and their phenomic and genomic characterization uncovers novel biology.</title>
        <authorList>
            <person name="Wiegand S."/>
            <person name="Jogler M."/>
            <person name="Boedeker C."/>
            <person name="Pinto D."/>
            <person name="Vollmers J."/>
            <person name="Rivas-Marin E."/>
            <person name="Kohn T."/>
            <person name="Peeters S.H."/>
            <person name="Heuer A."/>
            <person name="Rast P."/>
            <person name="Oberbeckmann S."/>
            <person name="Bunk B."/>
            <person name="Jeske O."/>
            <person name="Meyerdierks A."/>
            <person name="Storesund J.E."/>
            <person name="Kallscheuer N."/>
            <person name="Luecker S."/>
            <person name="Lage O.M."/>
            <person name="Pohl T."/>
            <person name="Merkel B.J."/>
            <person name="Hornburger P."/>
            <person name="Mueller R.-W."/>
            <person name="Bruemmer F."/>
            <person name="Labrenz M."/>
            <person name="Spormann A.M."/>
            <person name="Op Den Camp H."/>
            <person name="Overmann J."/>
            <person name="Amann R."/>
            <person name="Jetten M.S.M."/>
            <person name="Mascher T."/>
            <person name="Medema M.H."/>
            <person name="Devos D.P."/>
            <person name="Kaster A.-K."/>
            <person name="Ovreas L."/>
            <person name="Rohde M."/>
            <person name="Galperin M.Y."/>
            <person name="Jogler C."/>
        </authorList>
    </citation>
    <scope>NUCLEOTIDE SEQUENCE [LARGE SCALE GENOMIC DNA]</scope>
    <source>
        <strain evidence="2 3">Q31b</strain>
    </source>
</reference>
<evidence type="ECO:0000313" key="2">
    <source>
        <dbReference type="EMBL" id="TWU41244.1"/>
    </source>
</evidence>
<feature type="chain" id="PRO_5022763331" evidence="1">
    <location>
        <begin position="24"/>
        <end position="484"/>
    </location>
</feature>
<accession>A0A5C6DYE6</accession>